<sequence length="236" mass="25973">MQSSLPGVITIASFPFGPGFPGIPFSPSKPGSPGIPGGPTGPLGHLFSVRMLHWHLRLFIGFSRYGSEESLFVVATFCTNSVRPLSTNSLCPGGNGILPGGRTDLNIQFIPDDVDFVEKNWRRDKTEKHTENAETSGQNGHRLHGKCSIQFFTTIHAVFMRTSVKLLLLLLLLPNSKQQPTGMNHCNSGSSFLNRTDLEQNFPFSGSREKLYQTADLFNTKLNCTVILVTFISMQT</sequence>
<name>A0A0V0ZMP3_9BILA</name>
<dbReference type="AlphaFoldDB" id="A0A0V0ZMP3"/>
<organism evidence="1 2">
    <name type="scientific">Trichinella patagoniensis</name>
    <dbReference type="NCBI Taxonomy" id="990121"/>
    <lineage>
        <taxon>Eukaryota</taxon>
        <taxon>Metazoa</taxon>
        <taxon>Ecdysozoa</taxon>
        <taxon>Nematoda</taxon>
        <taxon>Enoplea</taxon>
        <taxon>Dorylaimia</taxon>
        <taxon>Trichinellida</taxon>
        <taxon>Trichinellidae</taxon>
        <taxon>Trichinella</taxon>
    </lineage>
</organism>
<dbReference type="EMBL" id="JYDQ01000132">
    <property type="protein sequence ID" value="KRY13757.1"/>
    <property type="molecule type" value="Genomic_DNA"/>
</dbReference>
<keyword evidence="2" id="KW-1185">Reference proteome</keyword>
<reference evidence="1 2" key="1">
    <citation type="submission" date="2015-01" db="EMBL/GenBank/DDBJ databases">
        <title>Evolution of Trichinella species and genotypes.</title>
        <authorList>
            <person name="Korhonen P.K."/>
            <person name="Edoardo P."/>
            <person name="Giuseppe L.R."/>
            <person name="Gasser R.B."/>
        </authorList>
    </citation>
    <scope>NUCLEOTIDE SEQUENCE [LARGE SCALE GENOMIC DNA]</scope>
    <source>
        <strain evidence="1">ISS2496</strain>
    </source>
</reference>
<protein>
    <recommendedName>
        <fullName evidence="3">Accumulation-associated protein</fullName>
    </recommendedName>
</protein>
<dbReference type="OrthoDB" id="10396695at2759"/>
<evidence type="ECO:0000313" key="1">
    <source>
        <dbReference type="EMBL" id="KRY13757.1"/>
    </source>
</evidence>
<gene>
    <name evidence="1" type="ORF">T12_2461</name>
</gene>
<accession>A0A0V0ZMP3</accession>
<evidence type="ECO:0000313" key="2">
    <source>
        <dbReference type="Proteomes" id="UP000054783"/>
    </source>
</evidence>
<comment type="caution">
    <text evidence="1">The sequence shown here is derived from an EMBL/GenBank/DDBJ whole genome shotgun (WGS) entry which is preliminary data.</text>
</comment>
<evidence type="ECO:0008006" key="3">
    <source>
        <dbReference type="Google" id="ProtNLM"/>
    </source>
</evidence>
<proteinExistence type="predicted"/>
<dbReference type="Proteomes" id="UP000054783">
    <property type="component" value="Unassembled WGS sequence"/>
</dbReference>